<protein>
    <submittedName>
        <fullName evidence="3">Transmembrane protein</fullName>
    </submittedName>
</protein>
<dbReference type="WBParaSite" id="SVE_1524100.1">
    <property type="protein sequence ID" value="SVE_1524100.1"/>
    <property type="gene ID" value="SVE_1524100"/>
</dbReference>
<organism evidence="2 3">
    <name type="scientific">Strongyloides venezuelensis</name>
    <name type="common">Threadworm</name>
    <dbReference type="NCBI Taxonomy" id="75913"/>
    <lineage>
        <taxon>Eukaryota</taxon>
        <taxon>Metazoa</taxon>
        <taxon>Ecdysozoa</taxon>
        <taxon>Nematoda</taxon>
        <taxon>Chromadorea</taxon>
        <taxon>Rhabditida</taxon>
        <taxon>Tylenchina</taxon>
        <taxon>Panagrolaimomorpha</taxon>
        <taxon>Strongyloidoidea</taxon>
        <taxon>Strongyloididae</taxon>
        <taxon>Strongyloides</taxon>
    </lineage>
</organism>
<keyword evidence="2" id="KW-1185">Reference proteome</keyword>
<reference evidence="3" key="2">
    <citation type="submission" date="2015-08" db="UniProtKB">
        <authorList>
            <consortium name="WormBaseParasite"/>
        </authorList>
    </citation>
    <scope>IDENTIFICATION</scope>
</reference>
<sequence length="164" mass="19066">MQEEEDEVQNYCKNEVKTDEFIKEDSKEDIDYCKKEEKIDETVDGKKHEVKLTVKMKKKWIFGEKMFYISQIKLAEDKHTFLLDPPFFMEILSILASLGWVEGGLLESKLVSQLGIISIILTLVFAKLGLLPIILRFQTSLLFSYLANKTKVSKLAFRSLYFLV</sequence>
<feature type="transmembrane region" description="Helical" evidence="1">
    <location>
        <begin position="113"/>
        <end position="135"/>
    </location>
</feature>
<keyword evidence="1" id="KW-1133">Transmembrane helix</keyword>
<name>A0A0K0FTD7_STRVS</name>
<evidence type="ECO:0000313" key="2">
    <source>
        <dbReference type="Proteomes" id="UP000035680"/>
    </source>
</evidence>
<keyword evidence="1" id="KW-0812">Transmembrane</keyword>
<dbReference type="AlphaFoldDB" id="A0A0K0FTD7"/>
<reference evidence="2" key="1">
    <citation type="submission" date="2014-07" db="EMBL/GenBank/DDBJ databases">
        <authorList>
            <person name="Martin A.A"/>
            <person name="De Silva N."/>
        </authorList>
    </citation>
    <scope>NUCLEOTIDE SEQUENCE</scope>
</reference>
<proteinExistence type="predicted"/>
<accession>A0A0K0FTD7</accession>
<evidence type="ECO:0000256" key="1">
    <source>
        <dbReference type="SAM" id="Phobius"/>
    </source>
</evidence>
<evidence type="ECO:0000313" key="3">
    <source>
        <dbReference type="WBParaSite" id="SVE_1524100.1"/>
    </source>
</evidence>
<keyword evidence="1" id="KW-0472">Membrane</keyword>
<dbReference type="Proteomes" id="UP000035680">
    <property type="component" value="Unassembled WGS sequence"/>
</dbReference>